<dbReference type="OrthoDB" id="1640961at2"/>
<dbReference type="BioCyc" id="ECAT999415-HMP:GTTI-432-MONOMER"/>
<evidence type="ECO:0000313" key="2">
    <source>
        <dbReference type="Proteomes" id="UP000011758"/>
    </source>
</evidence>
<keyword evidence="2" id="KW-1185">Reference proteome</keyword>
<dbReference type="eggNOG" id="ENOG5030NA6">
    <property type="taxonomic scope" value="Bacteria"/>
</dbReference>
<protein>
    <recommendedName>
        <fullName evidence="3">PemK-like protein</fullName>
    </recommendedName>
</protein>
<dbReference type="AlphaFoldDB" id="M2PNW9"/>
<comment type="caution">
    <text evidence="1">The sequence shown here is derived from an EMBL/GenBank/DDBJ whole genome shotgun (WGS) entry which is preliminary data.</text>
</comment>
<organism evidence="1 2">
    <name type="scientific">Eggerthia catenaformis OT 569 = DSM 20559</name>
    <dbReference type="NCBI Taxonomy" id="999415"/>
    <lineage>
        <taxon>Bacteria</taxon>
        <taxon>Bacillati</taxon>
        <taxon>Bacillota</taxon>
        <taxon>Erysipelotrichia</taxon>
        <taxon>Erysipelotrichales</taxon>
        <taxon>Coprobacillaceae</taxon>
        <taxon>Eggerthia</taxon>
    </lineage>
</organism>
<reference evidence="1 2" key="1">
    <citation type="submission" date="2013-02" db="EMBL/GenBank/DDBJ databases">
        <title>The Genome Sequence of Lactobacillus catenaformis F0143.</title>
        <authorList>
            <consortium name="The Broad Institute Genome Sequencing Platform"/>
            <person name="Earl A."/>
            <person name="Ward D."/>
            <person name="Feldgarden M."/>
            <person name="Gevers D."/>
            <person name="Izard J."/>
            <person name="Blanton J.M."/>
            <person name="Mathney J."/>
            <person name="Dewhirst F.E."/>
            <person name="Young S.K."/>
            <person name="Zeng Q."/>
            <person name="Gargeya S."/>
            <person name="Fitzgerald M."/>
            <person name="Haas B."/>
            <person name="Abouelleil A."/>
            <person name="Alvarado L."/>
            <person name="Arachchi H.M."/>
            <person name="Berlin A."/>
            <person name="Chapman S.B."/>
            <person name="Gearin G."/>
            <person name="Goldberg J."/>
            <person name="Griggs A."/>
            <person name="Gujja S."/>
            <person name="Hansen M."/>
            <person name="Heiman D."/>
            <person name="Howarth C."/>
            <person name="Larimer J."/>
            <person name="Lui A."/>
            <person name="MacDonald P.J.P."/>
            <person name="McCowen C."/>
            <person name="Montmayeur A."/>
            <person name="Murphy C."/>
            <person name="Neiman D."/>
            <person name="Pearson M."/>
            <person name="Priest M."/>
            <person name="Roberts A."/>
            <person name="Saif S."/>
            <person name="Shea T."/>
            <person name="Sisk P."/>
            <person name="Stolte C."/>
            <person name="Sykes S."/>
            <person name="Wortman J."/>
            <person name="Nusbaum C."/>
            <person name="Birren B."/>
        </authorList>
    </citation>
    <scope>NUCLEOTIDE SEQUENCE [LARGE SCALE GENOMIC DNA]</scope>
    <source>
        <strain evidence="1 2">OT 569</strain>
    </source>
</reference>
<gene>
    <name evidence="1" type="ORF">HMPREF9943_00422</name>
</gene>
<name>M2PNW9_9FIRM</name>
<dbReference type="RefSeq" id="WP_004801623.1">
    <property type="nucleotide sequence ID" value="NZ_AUGJ01000015.1"/>
</dbReference>
<dbReference type="EMBL" id="AGEJ01000008">
    <property type="protein sequence ID" value="EMD17269.1"/>
    <property type="molecule type" value="Genomic_DNA"/>
</dbReference>
<evidence type="ECO:0000313" key="1">
    <source>
        <dbReference type="EMBL" id="EMD17269.1"/>
    </source>
</evidence>
<evidence type="ECO:0008006" key="3">
    <source>
        <dbReference type="Google" id="ProtNLM"/>
    </source>
</evidence>
<proteinExistence type="predicted"/>
<sequence>MIEEDELDYFKLQLKHLEESGNFDVEKYKKSLVFQTGQLEYFYCHIVKDGDCDHAVYQVKNRPEEHSMAYFNIGRGFPKELMDGHWCYVVRDLGTKVLIIPCTSIKKESRDYNPRFEKDIIITDSHKELKSRMQLSDMRMIDIQRLDTRKQFYQVLTPRNEINQFIISRLFDG</sequence>
<accession>M2PNW9</accession>
<dbReference type="Proteomes" id="UP000011758">
    <property type="component" value="Unassembled WGS sequence"/>
</dbReference>